<reference evidence="1 2" key="1">
    <citation type="journal article" date="2004" name="Science">
        <title>The Ashbya gossypii genome as a tool for mapping the ancient Saccharomyces cerevisiae genome.</title>
        <authorList>
            <person name="Dietrich F.S."/>
            <person name="Voegeli S."/>
            <person name="Brachat S."/>
            <person name="Lerch A."/>
            <person name="Gates K."/>
            <person name="Steiner S."/>
            <person name="Mohr C."/>
            <person name="Pohlmann R."/>
            <person name="Luedi P."/>
            <person name="Choi S."/>
            <person name="Wing R.A."/>
            <person name="Flavier A."/>
            <person name="Gaffney T.D."/>
            <person name="Philippsen P."/>
        </authorList>
    </citation>
    <scope>NUCLEOTIDE SEQUENCE [LARGE SCALE GENOMIC DNA]</scope>
    <source>
        <strain evidence="2">ATCC 10895 / CBS 109.51 / FGSC 9923 / NRRL Y-1056</strain>
    </source>
</reference>
<evidence type="ECO:0000313" key="1">
    <source>
        <dbReference type="EMBL" id="AAS53223.2"/>
    </source>
</evidence>
<gene>
    <name evidence="1" type="ORF">AGOS_AFL151W</name>
</gene>
<dbReference type="HOGENOM" id="CLU_1038184_0_0_1"/>
<dbReference type="Proteomes" id="UP000000591">
    <property type="component" value="Chromosome VI"/>
</dbReference>
<sequence length="268" mass="29998">MDGINRILPRSPYFCTPSTIPFKVMVAPQAKQEEYKDNESTLSDILSDSDASSDEPLTLYSGYRTKVKDYLVPTTDSDPNSVPFRLLRDGAILLRQLLCANATLGNNFSRGIVTSDLGQEALFWSGLPLYFSGMILPDAVANMHRLLFVVEVVCRRDLTSFGKYGVLLLLALPLISKVIRRLFFAESIKLSTLEAGVAPAADSAMIWPLLGKFLNQYLLMKIPYYRWLVEACTGNTDDALWFGNLLGCFLLLVVKDVAWWLNRKLLKG</sequence>
<dbReference type="OMA" id="NEYILMR"/>
<accession>Q755H4</accession>
<reference evidence="2" key="2">
    <citation type="journal article" date="2013" name="G3 (Bethesda)">
        <title>Genomes of Ashbya fungi isolated from insects reveal four mating-type loci, numerous translocations, lack of transposons, and distinct gene duplications.</title>
        <authorList>
            <person name="Dietrich F.S."/>
            <person name="Voegeli S."/>
            <person name="Kuo S."/>
            <person name="Philippsen P."/>
        </authorList>
    </citation>
    <scope>GENOME REANNOTATION</scope>
    <source>
        <strain evidence="2">ATCC 10895 / CBS 109.51 / FGSC 9923 / NRRL Y-1056</strain>
    </source>
</reference>
<dbReference type="AlphaFoldDB" id="Q755H4"/>
<proteinExistence type="predicted"/>
<dbReference type="RefSeq" id="NP_985399.2">
    <property type="nucleotide sequence ID" value="NM_210753.2"/>
</dbReference>
<dbReference type="KEGG" id="ago:AGOS_AFL151W"/>
<dbReference type="EMBL" id="AE016819">
    <property type="protein sequence ID" value="AAS53223.2"/>
    <property type="molecule type" value="Genomic_DNA"/>
</dbReference>
<organism evidence="1 2">
    <name type="scientific">Eremothecium gossypii (strain ATCC 10895 / CBS 109.51 / FGSC 9923 / NRRL Y-1056)</name>
    <name type="common">Yeast</name>
    <name type="synonym">Ashbya gossypii</name>
    <dbReference type="NCBI Taxonomy" id="284811"/>
    <lineage>
        <taxon>Eukaryota</taxon>
        <taxon>Fungi</taxon>
        <taxon>Dikarya</taxon>
        <taxon>Ascomycota</taxon>
        <taxon>Saccharomycotina</taxon>
        <taxon>Saccharomycetes</taxon>
        <taxon>Saccharomycetales</taxon>
        <taxon>Saccharomycetaceae</taxon>
        <taxon>Eremothecium</taxon>
    </lineage>
</organism>
<protein>
    <submittedName>
        <fullName evidence="1">AFL151Wp</fullName>
    </submittedName>
</protein>
<keyword evidence="2" id="KW-1185">Reference proteome</keyword>
<dbReference type="OrthoDB" id="5817083at2759"/>
<evidence type="ECO:0000313" key="2">
    <source>
        <dbReference type="Proteomes" id="UP000000591"/>
    </source>
</evidence>
<name>Q755H4_EREGS</name>
<dbReference type="InParanoid" id="Q755H4"/>
<dbReference type="GeneID" id="4621625"/>